<feature type="compositionally biased region" description="Basic and acidic residues" evidence="1">
    <location>
        <begin position="76"/>
        <end position="94"/>
    </location>
</feature>
<dbReference type="RefSeq" id="WP_108380931.1">
    <property type="nucleotide sequence ID" value="NZ_CP028858.1"/>
</dbReference>
<dbReference type="Proteomes" id="UP000244727">
    <property type="component" value="Chromosome"/>
</dbReference>
<feature type="region of interest" description="Disordered" evidence="1">
    <location>
        <begin position="70"/>
        <end position="94"/>
    </location>
</feature>
<protein>
    <recommendedName>
        <fullName evidence="4">PIN domain-containing protein</fullName>
    </recommendedName>
</protein>
<dbReference type="AlphaFoldDB" id="A0A2R4WYF3"/>
<evidence type="ECO:0000256" key="1">
    <source>
        <dbReference type="SAM" id="MobiDB-lite"/>
    </source>
</evidence>
<keyword evidence="3" id="KW-1185">Reference proteome</keyword>
<name>A0A2R4WYF3_9EURY</name>
<evidence type="ECO:0000313" key="3">
    <source>
        <dbReference type="Proteomes" id="UP000244727"/>
    </source>
</evidence>
<dbReference type="KEGG" id="harc:HARCEL1_01955"/>
<organism evidence="2 3">
    <name type="scientific">Halococcoides cellulosivorans</name>
    <dbReference type="NCBI Taxonomy" id="1679096"/>
    <lineage>
        <taxon>Archaea</taxon>
        <taxon>Methanobacteriati</taxon>
        <taxon>Methanobacteriota</taxon>
        <taxon>Stenosarchaea group</taxon>
        <taxon>Halobacteria</taxon>
        <taxon>Halobacteriales</taxon>
        <taxon>Haloarculaceae</taxon>
        <taxon>Halococcoides</taxon>
    </lineage>
</organism>
<dbReference type="GeneID" id="55549345"/>
<evidence type="ECO:0000313" key="2">
    <source>
        <dbReference type="EMBL" id="AWB26562.1"/>
    </source>
</evidence>
<reference evidence="2 3" key="1">
    <citation type="submission" date="2018-04" db="EMBL/GenBank/DDBJ databases">
        <title>Halococcoides cellulosivorans gen. nov., sp. nov., an extremely halophilic cellulose-utilizing haloarchaeon from hypersaline lakes.</title>
        <authorList>
            <person name="Sorokin D.Y."/>
            <person name="Toshchakov S.V."/>
            <person name="Samarov N.I."/>
            <person name="Korzhenkov A."/>
            <person name="Kublanov I.V."/>
        </authorList>
    </citation>
    <scope>NUCLEOTIDE SEQUENCE [LARGE SCALE GENOMIC DNA]</scope>
    <source>
        <strain evidence="2 3">HArcel1</strain>
    </source>
</reference>
<dbReference type="EMBL" id="CP028858">
    <property type="protein sequence ID" value="AWB26562.1"/>
    <property type="molecule type" value="Genomic_DNA"/>
</dbReference>
<gene>
    <name evidence="2" type="ORF">HARCEL1_01955</name>
</gene>
<dbReference type="InterPro" id="IPR021799">
    <property type="entry name" value="PIN-like_prokaryotic"/>
</dbReference>
<proteinExistence type="predicted"/>
<evidence type="ECO:0008006" key="4">
    <source>
        <dbReference type="Google" id="ProtNLM"/>
    </source>
</evidence>
<sequence>MTGQARPIYLDATVLSNFASTDAIEFLGSVLDDPVVVPAVRDEIERGHSLGHDYLANAITAFDDDLPIGTTPIDSETPRVRERLDAGEAEALQR</sequence>
<accession>A0A2R4WYF3</accession>
<dbReference type="Pfam" id="PF11848">
    <property type="entry name" value="DUF3368"/>
    <property type="match status" value="1"/>
</dbReference>